<accession>A0A1F6BH71</accession>
<dbReference type="InterPro" id="IPR002102">
    <property type="entry name" value="Cohesin_dom"/>
</dbReference>
<name>A0A1F6BH71_9BACT</name>
<comment type="caution">
    <text evidence="2">The sequence shown here is derived from an EMBL/GenBank/DDBJ whole genome shotgun (WGS) entry which is preliminary data.</text>
</comment>
<dbReference type="GO" id="GO:0030246">
    <property type="term" value="F:carbohydrate binding"/>
    <property type="evidence" value="ECO:0007669"/>
    <property type="project" value="InterPro"/>
</dbReference>
<evidence type="ECO:0000313" key="2">
    <source>
        <dbReference type="EMBL" id="OGG36271.1"/>
    </source>
</evidence>
<dbReference type="AlphaFoldDB" id="A0A1F6BH71"/>
<dbReference type="SUPFAM" id="SSF49384">
    <property type="entry name" value="Carbohydrate-binding domain"/>
    <property type="match status" value="1"/>
</dbReference>
<sequence>MKNDMKKIIIVLFTLSLLLVGIIYLRNRGKQQLNDLSGQKELIQPKEVTEKNPNSMSLVSPGRVKIGSVFSVDVNFTTDNANIFGADAVLLYDPEYLEADKNSLEKGDFFQEYPRTTVDGKNGIIKVTAYNSSESPPLNTPVNFFKINFTAVKAGATEINFDYLPGATNTTTLVESETSRNILGSANNLKLTIEE</sequence>
<gene>
    <name evidence="2" type="ORF">A2968_04430</name>
</gene>
<dbReference type="Gene3D" id="2.60.40.680">
    <property type="match status" value="1"/>
</dbReference>
<protein>
    <recommendedName>
        <fullName evidence="1">Cohesin domain-containing protein</fullName>
    </recommendedName>
</protein>
<dbReference type="GO" id="GO:0000272">
    <property type="term" value="P:polysaccharide catabolic process"/>
    <property type="evidence" value="ECO:0007669"/>
    <property type="project" value="InterPro"/>
</dbReference>
<dbReference type="CDD" id="cd08547">
    <property type="entry name" value="Type_II_cohesin"/>
    <property type="match status" value="1"/>
</dbReference>
<dbReference type="Proteomes" id="UP000176228">
    <property type="component" value="Unassembled WGS sequence"/>
</dbReference>
<proteinExistence type="predicted"/>
<dbReference type="Pfam" id="PF00963">
    <property type="entry name" value="Cohesin"/>
    <property type="match status" value="1"/>
</dbReference>
<evidence type="ECO:0000313" key="3">
    <source>
        <dbReference type="Proteomes" id="UP000176228"/>
    </source>
</evidence>
<dbReference type="STRING" id="1798391.A2968_04430"/>
<dbReference type="EMBL" id="MFJU01000019">
    <property type="protein sequence ID" value="OGG36271.1"/>
    <property type="molecule type" value="Genomic_DNA"/>
</dbReference>
<organism evidence="2 3">
    <name type="scientific">Candidatus Gottesmanbacteria bacterium RIFCSPLOWO2_01_FULL_42_22</name>
    <dbReference type="NCBI Taxonomy" id="1798391"/>
    <lineage>
        <taxon>Bacteria</taxon>
        <taxon>Candidatus Gottesmaniibacteriota</taxon>
    </lineage>
</organism>
<reference evidence="2 3" key="1">
    <citation type="journal article" date="2016" name="Nat. Commun.">
        <title>Thousands of microbial genomes shed light on interconnected biogeochemical processes in an aquifer system.</title>
        <authorList>
            <person name="Anantharaman K."/>
            <person name="Brown C.T."/>
            <person name="Hug L.A."/>
            <person name="Sharon I."/>
            <person name="Castelle C.J."/>
            <person name="Probst A.J."/>
            <person name="Thomas B.C."/>
            <person name="Singh A."/>
            <person name="Wilkins M.J."/>
            <person name="Karaoz U."/>
            <person name="Brodie E.L."/>
            <person name="Williams K.H."/>
            <person name="Hubbard S.S."/>
            <person name="Banfield J.F."/>
        </authorList>
    </citation>
    <scope>NUCLEOTIDE SEQUENCE [LARGE SCALE GENOMIC DNA]</scope>
</reference>
<feature type="domain" description="Cohesin" evidence="1">
    <location>
        <begin position="65"/>
        <end position="170"/>
    </location>
</feature>
<dbReference type="InterPro" id="IPR008965">
    <property type="entry name" value="CBM2/CBM3_carb-bd_dom_sf"/>
</dbReference>
<evidence type="ECO:0000259" key="1">
    <source>
        <dbReference type="Pfam" id="PF00963"/>
    </source>
</evidence>